<sequence>MLLIQTGGLIMSNILNFIMAGIALFALALMIDMSIVGITPQELWSDIASKF</sequence>
<name>A0A6J5LLD1_9CAUD</name>
<proteinExistence type="predicted"/>
<evidence type="ECO:0000313" key="3">
    <source>
        <dbReference type="EMBL" id="CAB4242065.1"/>
    </source>
</evidence>
<keyword evidence="1" id="KW-1133">Transmembrane helix</keyword>
<protein>
    <submittedName>
        <fullName evidence="2">Uncharacterized protein</fullName>
    </submittedName>
</protein>
<keyword evidence="1" id="KW-0812">Transmembrane</keyword>
<organism evidence="2">
    <name type="scientific">uncultured Caudovirales phage</name>
    <dbReference type="NCBI Taxonomy" id="2100421"/>
    <lineage>
        <taxon>Viruses</taxon>
        <taxon>Duplodnaviria</taxon>
        <taxon>Heunggongvirae</taxon>
        <taxon>Uroviricota</taxon>
        <taxon>Caudoviricetes</taxon>
        <taxon>Peduoviridae</taxon>
        <taxon>Maltschvirus</taxon>
        <taxon>Maltschvirus maltsch</taxon>
    </lineage>
</organism>
<accession>A0A6J5LLD1</accession>
<dbReference type="EMBL" id="LR796275">
    <property type="protein sequence ID" value="CAB4133866.1"/>
    <property type="molecule type" value="Genomic_DNA"/>
</dbReference>
<evidence type="ECO:0000256" key="1">
    <source>
        <dbReference type="SAM" id="Phobius"/>
    </source>
</evidence>
<feature type="transmembrane region" description="Helical" evidence="1">
    <location>
        <begin position="6"/>
        <end position="31"/>
    </location>
</feature>
<keyword evidence="1" id="KW-0472">Membrane</keyword>
<gene>
    <name evidence="2" type="ORF">UFOVP263_29</name>
    <name evidence="3" type="ORF">UFOVP91_34</name>
</gene>
<evidence type="ECO:0000313" key="2">
    <source>
        <dbReference type="EMBL" id="CAB4133866.1"/>
    </source>
</evidence>
<reference evidence="2" key="1">
    <citation type="submission" date="2020-04" db="EMBL/GenBank/DDBJ databases">
        <authorList>
            <person name="Chiriac C."/>
            <person name="Salcher M."/>
            <person name="Ghai R."/>
            <person name="Kavagutti S V."/>
        </authorList>
    </citation>
    <scope>NUCLEOTIDE SEQUENCE</scope>
</reference>
<dbReference type="EMBL" id="LR797827">
    <property type="protein sequence ID" value="CAB4242065.1"/>
    <property type="molecule type" value="Genomic_DNA"/>
</dbReference>